<protein>
    <recommendedName>
        <fullName evidence="2">RAP domain-containing protein</fullName>
    </recommendedName>
</protein>
<accession>A0A7S1RGS0</accession>
<sequence>MEAFLSQAGKQAKNRFRLSQEVGSSAFLDRLRSALPALFPNMACEERFAVPSTPYVVDLALEDRGLLLVVPRAAHLAAGSRELSGSAQLMERTLEAMGWKLQWIWPEQWSPRLDSLAGSEGKEEALDALRGLVGLGSRAADGSVGPELQAA</sequence>
<evidence type="ECO:0008006" key="2">
    <source>
        <dbReference type="Google" id="ProtNLM"/>
    </source>
</evidence>
<reference evidence="1" key="1">
    <citation type="submission" date="2021-01" db="EMBL/GenBank/DDBJ databases">
        <authorList>
            <person name="Corre E."/>
            <person name="Pelletier E."/>
            <person name="Niang G."/>
            <person name="Scheremetjew M."/>
            <person name="Finn R."/>
            <person name="Kale V."/>
            <person name="Holt S."/>
            <person name="Cochrane G."/>
            <person name="Meng A."/>
            <person name="Brown T."/>
            <person name="Cohen L."/>
        </authorList>
    </citation>
    <scope>NUCLEOTIDE SEQUENCE</scope>
    <source>
        <strain evidence="1">OF101</strain>
    </source>
</reference>
<organism evidence="1">
    <name type="scientific">Alexandrium catenella</name>
    <name type="common">Red tide dinoflagellate</name>
    <name type="synonym">Gonyaulax catenella</name>
    <dbReference type="NCBI Taxonomy" id="2925"/>
    <lineage>
        <taxon>Eukaryota</taxon>
        <taxon>Sar</taxon>
        <taxon>Alveolata</taxon>
        <taxon>Dinophyceae</taxon>
        <taxon>Gonyaulacales</taxon>
        <taxon>Pyrocystaceae</taxon>
        <taxon>Alexandrium</taxon>
    </lineage>
</organism>
<evidence type="ECO:0000313" key="1">
    <source>
        <dbReference type="EMBL" id="CAD9166064.1"/>
    </source>
</evidence>
<dbReference type="EMBL" id="HBGE01071485">
    <property type="protein sequence ID" value="CAD9166064.1"/>
    <property type="molecule type" value="Transcribed_RNA"/>
</dbReference>
<proteinExistence type="predicted"/>
<name>A0A7S1RGS0_ALECA</name>
<gene>
    <name evidence="1" type="ORF">ACAT0790_LOCUS42832</name>
</gene>
<dbReference type="AlphaFoldDB" id="A0A7S1RGS0"/>